<dbReference type="Proteomes" id="UP001219518">
    <property type="component" value="Unassembled WGS sequence"/>
</dbReference>
<accession>A0AAE1I693</accession>
<name>A0AAE1I693_9NEOP</name>
<reference evidence="1" key="2">
    <citation type="journal article" date="2023" name="BMC Genomics">
        <title>Pest status, molecular evolution, and epigenetic factors derived from the genome assembly of Frankliniella fusca, a thysanopteran phytovirus vector.</title>
        <authorList>
            <person name="Catto M.A."/>
            <person name="Labadie P.E."/>
            <person name="Jacobson A.L."/>
            <person name="Kennedy G.G."/>
            <person name="Srinivasan R."/>
            <person name="Hunt B.G."/>
        </authorList>
    </citation>
    <scope>NUCLEOTIDE SEQUENCE</scope>
    <source>
        <strain evidence="1">PL_HMW_Pooled</strain>
    </source>
</reference>
<sequence length="572" mass="65708">MEFLFCKKQHFEFLQIDTPASLGLYDALPDHVVCEHCEKTHRKREVKYFVTFSLRKQLEKFLNLPGTSEILNYSNIRVKNSDDCYEDIYDGHKYCELREEGGPLHSPYSFSYNINTDGVSLSESSQTEAWPLYIRLNECKPTLRQKCVFIAALWVDKKKPNFNLFLKNFVDEGNGLLENGIQWTPPGAVEEVTSIFCPACLVVDAKARAPCLNMKDVTGHYGCTFCTHVGVSRGRGPVKFPVRPNPPEYDFEEPVLRSDDSIRNGMMTAQPVRDGDVLGVKGPSQLMRLLNFDLFVNQVTDDLHPWFEGVAKFHTELMLQRRKPWSIPSDELPTVNRRIHLSVTPTTLSRKPRDLSVSNQWTGTEWRNWLINYSIPCLQGTIPRRYLQHWSLLANAAYLLHKSSISEEDLNTAERCIRSYSETFEDYFGVDNMRYNLHVLIHSVISVRNWGPMWAHSTFPFESMNSKVLNSIFSPKDPINQVLLRLQMVSLVNTIPLAGNISEEVRQLVGSLSDKTRKIVTTVNGAHFLGSGTRRLPTNAELELLRRRNIECDHITEYYRVLHNGIEFRSPL</sequence>
<comment type="caution">
    <text evidence="1">The sequence shown here is derived from an EMBL/GenBank/DDBJ whole genome shotgun (WGS) entry which is preliminary data.</text>
</comment>
<evidence type="ECO:0000313" key="2">
    <source>
        <dbReference type="Proteomes" id="UP001219518"/>
    </source>
</evidence>
<reference evidence="1" key="1">
    <citation type="submission" date="2021-07" db="EMBL/GenBank/DDBJ databases">
        <authorList>
            <person name="Catto M.A."/>
            <person name="Jacobson A."/>
            <person name="Kennedy G."/>
            <person name="Labadie P."/>
            <person name="Hunt B.G."/>
            <person name="Srinivasan R."/>
        </authorList>
    </citation>
    <scope>NUCLEOTIDE SEQUENCE</scope>
    <source>
        <strain evidence="1">PL_HMW_Pooled</strain>
        <tissue evidence="1">Head</tissue>
    </source>
</reference>
<keyword evidence="2" id="KW-1185">Reference proteome</keyword>
<dbReference type="EMBL" id="JAHWGI010001442">
    <property type="protein sequence ID" value="KAK3933039.1"/>
    <property type="molecule type" value="Genomic_DNA"/>
</dbReference>
<protein>
    <submittedName>
        <fullName evidence="1">Insulin-like growth factor-binding protein complex acid labile subunit</fullName>
    </submittedName>
</protein>
<proteinExistence type="predicted"/>
<gene>
    <name evidence="1" type="ORF">KUF71_017227</name>
</gene>
<organism evidence="1 2">
    <name type="scientific">Frankliniella fusca</name>
    <dbReference type="NCBI Taxonomy" id="407009"/>
    <lineage>
        <taxon>Eukaryota</taxon>
        <taxon>Metazoa</taxon>
        <taxon>Ecdysozoa</taxon>
        <taxon>Arthropoda</taxon>
        <taxon>Hexapoda</taxon>
        <taxon>Insecta</taxon>
        <taxon>Pterygota</taxon>
        <taxon>Neoptera</taxon>
        <taxon>Paraneoptera</taxon>
        <taxon>Thysanoptera</taxon>
        <taxon>Terebrantia</taxon>
        <taxon>Thripoidea</taxon>
        <taxon>Thripidae</taxon>
        <taxon>Frankliniella</taxon>
    </lineage>
</organism>
<dbReference type="AlphaFoldDB" id="A0AAE1I693"/>
<dbReference type="PANTHER" id="PTHR46579:SF1">
    <property type="entry name" value="F5_8 TYPE C DOMAIN-CONTAINING PROTEIN"/>
    <property type="match status" value="1"/>
</dbReference>
<dbReference type="PANTHER" id="PTHR46579">
    <property type="entry name" value="F5/8 TYPE C DOMAIN-CONTAINING PROTEIN-RELATED"/>
    <property type="match status" value="1"/>
</dbReference>
<evidence type="ECO:0000313" key="1">
    <source>
        <dbReference type="EMBL" id="KAK3933039.1"/>
    </source>
</evidence>